<dbReference type="Proteomes" id="UP000265557">
    <property type="component" value="Chromosome"/>
</dbReference>
<proteinExistence type="predicted"/>
<dbReference type="EMBL" id="AP017646">
    <property type="protein sequence ID" value="BAW30376.1"/>
    <property type="molecule type" value="Genomic_DNA"/>
</dbReference>
<sequence length="70" mass="8490">MKKELERKLFRKKFDHKPFQKRLERKPQATAWLSGATLGDKPAQRFQLNGLESTAWLNLYSYIQIYWLEF</sequence>
<dbReference type="AlphaFoldDB" id="A0A3G9CWF7"/>
<name>A0A3G9CWF7_METTE</name>
<protein>
    <submittedName>
        <fullName evidence="1">TetR-family transcriptional regulator</fullName>
    </submittedName>
</protein>
<evidence type="ECO:0000313" key="1">
    <source>
        <dbReference type="EMBL" id="BAW30376.1"/>
    </source>
</evidence>
<reference evidence="1 2" key="1">
    <citation type="submission" date="2016-09" db="EMBL/GenBank/DDBJ databases">
        <title>Complete Genome Sequence of Methanosarcina thermophila MT-1.</title>
        <authorList>
            <person name="Kouzuma A."/>
        </authorList>
    </citation>
    <scope>NUCLEOTIDE SEQUENCE [LARGE SCALE GENOMIC DNA]</scope>
    <source>
        <strain evidence="1 2">MT-1</strain>
    </source>
</reference>
<evidence type="ECO:0000313" key="2">
    <source>
        <dbReference type="Proteomes" id="UP000265557"/>
    </source>
</evidence>
<gene>
    <name evidence="1" type="ORF">MESMT1_2446</name>
</gene>
<organism evidence="1 2">
    <name type="scientific">Methanosarcina thermophila</name>
    <dbReference type="NCBI Taxonomy" id="2210"/>
    <lineage>
        <taxon>Archaea</taxon>
        <taxon>Methanobacteriati</taxon>
        <taxon>Methanobacteriota</taxon>
        <taxon>Stenosarchaea group</taxon>
        <taxon>Methanomicrobia</taxon>
        <taxon>Methanosarcinales</taxon>
        <taxon>Methanosarcinaceae</taxon>
        <taxon>Methanosarcina</taxon>
    </lineage>
</organism>
<accession>A0A3G9CWF7</accession>